<evidence type="ECO:0000256" key="4">
    <source>
        <dbReference type="ARBA" id="ARBA00022475"/>
    </source>
</evidence>
<keyword evidence="7 11" id="KW-0067">ATP-binding</keyword>
<keyword evidence="6" id="KW-0547">Nucleotide-binding</keyword>
<evidence type="ECO:0000256" key="2">
    <source>
        <dbReference type="ARBA" id="ARBA00005417"/>
    </source>
</evidence>
<evidence type="ECO:0000256" key="9">
    <source>
        <dbReference type="ARBA" id="ARBA00023136"/>
    </source>
</evidence>
<evidence type="ECO:0000256" key="6">
    <source>
        <dbReference type="ARBA" id="ARBA00022741"/>
    </source>
</evidence>
<evidence type="ECO:0000313" key="11">
    <source>
        <dbReference type="EMBL" id="SUP41502.1"/>
    </source>
</evidence>
<evidence type="ECO:0000256" key="8">
    <source>
        <dbReference type="ARBA" id="ARBA00022967"/>
    </source>
</evidence>
<evidence type="ECO:0000256" key="3">
    <source>
        <dbReference type="ARBA" id="ARBA00022448"/>
    </source>
</evidence>
<dbReference type="PANTHER" id="PTHR43297">
    <property type="entry name" value="OLIGOPEPTIDE TRANSPORT ATP-BINDING PROTEIN APPD"/>
    <property type="match status" value="1"/>
</dbReference>
<protein>
    <submittedName>
        <fullName evidence="11">Glutathione import ATP-binding protein GsiA</fullName>
        <ecNumber evidence="11">3.6.3.-</ecNumber>
    </submittedName>
</protein>
<dbReference type="Gene3D" id="3.40.50.300">
    <property type="entry name" value="P-loop containing nucleotide triphosphate hydrolases"/>
    <property type="match status" value="1"/>
</dbReference>
<evidence type="ECO:0000313" key="12">
    <source>
        <dbReference type="Proteomes" id="UP000255367"/>
    </source>
</evidence>
<proteinExistence type="inferred from homology"/>
<keyword evidence="3" id="KW-0813">Transport</keyword>
<dbReference type="EMBL" id="UHIO01000001">
    <property type="protein sequence ID" value="SUP41502.1"/>
    <property type="molecule type" value="Genomic_DNA"/>
</dbReference>
<dbReference type="PANTHER" id="PTHR43297:SF14">
    <property type="entry name" value="ATPASE AAA-TYPE CORE DOMAIN-CONTAINING PROTEIN"/>
    <property type="match status" value="1"/>
</dbReference>
<dbReference type="InterPro" id="IPR017871">
    <property type="entry name" value="ABC_transporter-like_CS"/>
</dbReference>
<keyword evidence="8" id="KW-1278">Translocase</keyword>
<dbReference type="EC" id="3.6.3.-" evidence="11"/>
<keyword evidence="4" id="KW-1003">Cell membrane</keyword>
<comment type="similarity">
    <text evidence="2">Belongs to the ABC transporter superfamily.</text>
</comment>
<name>A0A380NIE1_9FIRM</name>
<accession>A0A380NIE1</accession>
<reference evidence="11 12" key="1">
    <citation type="submission" date="2018-06" db="EMBL/GenBank/DDBJ databases">
        <authorList>
            <consortium name="Pathogen Informatics"/>
            <person name="Doyle S."/>
        </authorList>
    </citation>
    <scope>NUCLEOTIDE SEQUENCE [LARGE SCALE GENOMIC DNA]</scope>
    <source>
        <strain evidence="11 12">NCTC12020</strain>
    </source>
</reference>
<keyword evidence="9" id="KW-0472">Membrane</keyword>
<feature type="domain" description="ABC transporter" evidence="10">
    <location>
        <begin position="4"/>
        <end position="253"/>
    </location>
</feature>
<dbReference type="Proteomes" id="UP000255367">
    <property type="component" value="Unassembled WGS sequence"/>
</dbReference>
<dbReference type="InterPro" id="IPR027417">
    <property type="entry name" value="P-loop_NTPase"/>
</dbReference>
<dbReference type="RefSeq" id="WP_115309826.1">
    <property type="nucleotide sequence ID" value="NZ_UHIO01000001.1"/>
</dbReference>
<sequence length="303" mass="33897">MSLLVVNNLSLVHHNKVREKQILNNVSFSLEAGSCLGILGESGSGKSMTAKAILGILSRDFTVSGEALFKGKNLLTMSPLELRPLRGLEIGMIMQNPMTCFDPLYKIGNQMFETFETHALFPKSEWQANAVAILKKMHIREPEDVLNKFPHQLSGGMLQRIMIGIAMAMKPEILICDEPTTAIDSITQYEIIKEFKTIKESKEVAMIFITHDISVISHLADEIMVLNNGQVADYGTFKDILTSPKDAYTKMLIEQKLAVANRYRQMLYNNQVAETVTGVGKGQRNREQNTSLWPEMVGREATC</sequence>
<comment type="subcellular location">
    <subcellularLocation>
        <location evidence="1">Cell membrane</location>
        <topology evidence="1">Peripheral membrane protein</topology>
    </subcellularLocation>
</comment>
<evidence type="ECO:0000259" key="10">
    <source>
        <dbReference type="PROSITE" id="PS50893"/>
    </source>
</evidence>
<dbReference type="InterPro" id="IPR003593">
    <property type="entry name" value="AAA+_ATPase"/>
</dbReference>
<dbReference type="InterPro" id="IPR003439">
    <property type="entry name" value="ABC_transporter-like_ATP-bd"/>
</dbReference>
<evidence type="ECO:0000256" key="1">
    <source>
        <dbReference type="ARBA" id="ARBA00004202"/>
    </source>
</evidence>
<dbReference type="SMART" id="SM00382">
    <property type="entry name" value="AAA"/>
    <property type="match status" value="1"/>
</dbReference>
<dbReference type="GO" id="GO:0005524">
    <property type="term" value="F:ATP binding"/>
    <property type="evidence" value="ECO:0007669"/>
    <property type="project" value="UniProtKB-KW"/>
</dbReference>
<evidence type="ECO:0000256" key="7">
    <source>
        <dbReference type="ARBA" id="ARBA00022840"/>
    </source>
</evidence>
<dbReference type="Pfam" id="PF00005">
    <property type="entry name" value="ABC_tran"/>
    <property type="match status" value="1"/>
</dbReference>
<dbReference type="InterPro" id="IPR050388">
    <property type="entry name" value="ABC_Ni/Peptide_Import"/>
</dbReference>
<keyword evidence="12" id="KW-1185">Reference proteome</keyword>
<keyword evidence="5" id="KW-0997">Cell inner membrane</keyword>
<dbReference type="GO" id="GO:0016887">
    <property type="term" value="F:ATP hydrolysis activity"/>
    <property type="evidence" value="ECO:0007669"/>
    <property type="project" value="InterPro"/>
</dbReference>
<dbReference type="CDD" id="cd03257">
    <property type="entry name" value="ABC_NikE_OppD_transporters"/>
    <property type="match status" value="1"/>
</dbReference>
<dbReference type="PROSITE" id="PS50893">
    <property type="entry name" value="ABC_TRANSPORTER_2"/>
    <property type="match status" value="1"/>
</dbReference>
<dbReference type="SUPFAM" id="SSF52540">
    <property type="entry name" value="P-loop containing nucleoside triphosphate hydrolases"/>
    <property type="match status" value="1"/>
</dbReference>
<evidence type="ECO:0000256" key="5">
    <source>
        <dbReference type="ARBA" id="ARBA00022519"/>
    </source>
</evidence>
<dbReference type="PROSITE" id="PS00211">
    <property type="entry name" value="ABC_TRANSPORTER_1"/>
    <property type="match status" value="1"/>
</dbReference>
<keyword evidence="11" id="KW-0378">Hydrolase</keyword>
<dbReference type="GO" id="GO:0005886">
    <property type="term" value="C:plasma membrane"/>
    <property type="evidence" value="ECO:0007669"/>
    <property type="project" value="UniProtKB-SubCell"/>
</dbReference>
<dbReference type="AlphaFoldDB" id="A0A380NIE1"/>
<gene>
    <name evidence="11" type="primary">gsiA_2</name>
    <name evidence="11" type="ORF">NCTC12020_00589</name>
</gene>
<organism evidence="11 12">
    <name type="scientific">Veillonella criceti</name>
    <dbReference type="NCBI Taxonomy" id="103891"/>
    <lineage>
        <taxon>Bacteria</taxon>
        <taxon>Bacillati</taxon>
        <taxon>Bacillota</taxon>
        <taxon>Negativicutes</taxon>
        <taxon>Veillonellales</taxon>
        <taxon>Veillonellaceae</taxon>
        <taxon>Veillonella</taxon>
    </lineage>
</organism>
<dbReference type="OrthoDB" id="9806285at2"/>